<reference evidence="2 3" key="1">
    <citation type="submission" date="2014-06" db="EMBL/GenBank/DDBJ databases">
        <title>Evolutionary Origins and Diversification of the Mycorrhizal Mutualists.</title>
        <authorList>
            <consortium name="DOE Joint Genome Institute"/>
            <consortium name="Mycorrhizal Genomics Consortium"/>
            <person name="Kohler A."/>
            <person name="Kuo A."/>
            <person name="Nagy L.G."/>
            <person name="Floudas D."/>
            <person name="Copeland A."/>
            <person name="Barry K.W."/>
            <person name="Cichocki N."/>
            <person name="Veneault-Fourrey C."/>
            <person name="LaButti K."/>
            <person name="Lindquist E.A."/>
            <person name="Lipzen A."/>
            <person name="Lundell T."/>
            <person name="Morin E."/>
            <person name="Murat C."/>
            <person name="Riley R."/>
            <person name="Ohm R."/>
            <person name="Sun H."/>
            <person name="Tunlid A."/>
            <person name="Henrissat B."/>
            <person name="Grigoriev I.V."/>
            <person name="Hibbett D.S."/>
            <person name="Martin F."/>
        </authorList>
    </citation>
    <scope>NUCLEOTIDE SEQUENCE [LARGE SCALE GENOMIC DNA]</scope>
    <source>
        <strain evidence="2 3">SS14</strain>
    </source>
</reference>
<accession>A0A0C9VDU5</accession>
<dbReference type="HOGENOM" id="CLU_140527_0_0_1"/>
<proteinExistence type="predicted"/>
<dbReference type="AlphaFoldDB" id="A0A0C9VDU5"/>
<feature type="compositionally biased region" description="Polar residues" evidence="1">
    <location>
        <begin position="68"/>
        <end position="77"/>
    </location>
</feature>
<keyword evidence="3" id="KW-1185">Reference proteome</keyword>
<protein>
    <submittedName>
        <fullName evidence="2">Uncharacterized protein</fullName>
    </submittedName>
</protein>
<organism evidence="2 3">
    <name type="scientific">Sphaerobolus stellatus (strain SS14)</name>
    <dbReference type="NCBI Taxonomy" id="990650"/>
    <lineage>
        <taxon>Eukaryota</taxon>
        <taxon>Fungi</taxon>
        <taxon>Dikarya</taxon>
        <taxon>Basidiomycota</taxon>
        <taxon>Agaricomycotina</taxon>
        <taxon>Agaricomycetes</taxon>
        <taxon>Phallomycetidae</taxon>
        <taxon>Geastrales</taxon>
        <taxon>Sphaerobolaceae</taxon>
        <taxon>Sphaerobolus</taxon>
    </lineage>
</organism>
<name>A0A0C9VDU5_SPHS4</name>
<feature type="region of interest" description="Disordered" evidence="1">
    <location>
        <begin position="24"/>
        <end position="94"/>
    </location>
</feature>
<sequence length="159" mass="18125">MDITHTHMRKVSWLWLRLDPNHKLQHPQRQRQRLPNPNPNLNLHPLPPSPPLILLQQPQHPPSPQSNSASTTPTQTTRPKHPPISTPPHHPAQHPNTLCVRGVLPSAGTRACAAILVFDSEGWAFQKDDGCEWRMGWLGHLERTFDLRIRLLVSSFTVF</sequence>
<evidence type="ECO:0000256" key="1">
    <source>
        <dbReference type="SAM" id="MobiDB-lite"/>
    </source>
</evidence>
<evidence type="ECO:0000313" key="2">
    <source>
        <dbReference type="EMBL" id="KIJ35591.1"/>
    </source>
</evidence>
<feature type="compositionally biased region" description="Low complexity" evidence="1">
    <location>
        <begin position="33"/>
        <end position="44"/>
    </location>
</feature>
<dbReference type="EMBL" id="KN837187">
    <property type="protein sequence ID" value="KIJ35591.1"/>
    <property type="molecule type" value="Genomic_DNA"/>
</dbReference>
<dbReference type="Proteomes" id="UP000054279">
    <property type="component" value="Unassembled WGS sequence"/>
</dbReference>
<gene>
    <name evidence="2" type="ORF">M422DRAFT_262175</name>
</gene>
<evidence type="ECO:0000313" key="3">
    <source>
        <dbReference type="Proteomes" id="UP000054279"/>
    </source>
</evidence>